<dbReference type="EMBL" id="BOMY01000033">
    <property type="protein sequence ID" value="GIF22206.1"/>
    <property type="molecule type" value="Genomic_DNA"/>
</dbReference>
<reference evidence="2" key="1">
    <citation type="submission" date="2021-01" db="EMBL/GenBank/DDBJ databases">
        <title>Whole genome shotgun sequence of Actinoplanes tereljensis NBRC 105297.</title>
        <authorList>
            <person name="Komaki H."/>
            <person name="Tamura T."/>
        </authorList>
    </citation>
    <scope>NUCLEOTIDE SEQUENCE</scope>
    <source>
        <strain evidence="2">NBRC 105297</strain>
    </source>
</reference>
<organism evidence="2 3">
    <name type="scientific">Paractinoplanes tereljensis</name>
    <dbReference type="NCBI Taxonomy" id="571912"/>
    <lineage>
        <taxon>Bacteria</taxon>
        <taxon>Bacillati</taxon>
        <taxon>Actinomycetota</taxon>
        <taxon>Actinomycetes</taxon>
        <taxon>Micromonosporales</taxon>
        <taxon>Micromonosporaceae</taxon>
        <taxon>Paractinoplanes</taxon>
    </lineage>
</organism>
<evidence type="ECO:0000256" key="1">
    <source>
        <dbReference type="SAM" id="Phobius"/>
    </source>
</evidence>
<dbReference type="Proteomes" id="UP000623608">
    <property type="component" value="Unassembled WGS sequence"/>
</dbReference>
<keyword evidence="1" id="KW-1133">Transmembrane helix</keyword>
<dbReference type="AlphaFoldDB" id="A0A919TTY9"/>
<evidence type="ECO:0000313" key="2">
    <source>
        <dbReference type="EMBL" id="GIF22206.1"/>
    </source>
</evidence>
<sequence>MEGVSLTEDLRALLRAGLHAELPPPIGDVVGAAIRDGRRLRRQRRLGLLGSAAAMIALVGVGAVVLRDGPVAVRPPSAALPPQNVPPGPTAAPLAALQARTLTVHSGTLRADGTRTKATSGAMLVLMLQLLPPGRTSHYGVSADDDLHVQLSLDGGQGPAMIRVAVGQNAPLGDDLPGGAFVTISDNPRDCEQATTVDAQWPDGTLVEVGLPACRSAPALTHDQAIRLAADPRWGVTMAEKLVTEGANRFPKVPVLG</sequence>
<evidence type="ECO:0000313" key="3">
    <source>
        <dbReference type="Proteomes" id="UP000623608"/>
    </source>
</evidence>
<proteinExistence type="predicted"/>
<feature type="transmembrane region" description="Helical" evidence="1">
    <location>
        <begin position="46"/>
        <end position="66"/>
    </location>
</feature>
<keyword evidence="1" id="KW-0472">Membrane</keyword>
<comment type="caution">
    <text evidence="2">The sequence shown here is derived from an EMBL/GenBank/DDBJ whole genome shotgun (WGS) entry which is preliminary data.</text>
</comment>
<protein>
    <submittedName>
        <fullName evidence="2">Uncharacterized protein</fullName>
    </submittedName>
</protein>
<accession>A0A919TTY9</accession>
<gene>
    <name evidence="2" type="ORF">Ate02nite_49360</name>
</gene>
<name>A0A919TTY9_9ACTN</name>
<keyword evidence="3" id="KW-1185">Reference proteome</keyword>
<keyword evidence="1" id="KW-0812">Transmembrane</keyword>